<dbReference type="InterPro" id="IPR029063">
    <property type="entry name" value="SAM-dependent_MTases_sf"/>
</dbReference>
<gene>
    <name evidence="3" type="primary">Cnig_chr_II.g7549</name>
    <name evidence="3" type="ORF">B9Z55_007549</name>
</gene>
<comment type="catalytic activity">
    <reaction evidence="1">
        <text>L-lysyl(79)-[histone H3] + 3 S-adenosyl-L-methionine = N(6),N(6),N(6)-trimethyl-L-lysyl(79)-[histone H3] + 3 S-adenosyl-L-homocysteine + 3 H(+)</text>
        <dbReference type="Rhea" id="RHEA:60328"/>
        <dbReference type="Rhea" id="RHEA-COMP:15549"/>
        <dbReference type="Rhea" id="RHEA-COMP:15552"/>
        <dbReference type="ChEBI" id="CHEBI:15378"/>
        <dbReference type="ChEBI" id="CHEBI:29969"/>
        <dbReference type="ChEBI" id="CHEBI:57856"/>
        <dbReference type="ChEBI" id="CHEBI:59789"/>
        <dbReference type="ChEBI" id="CHEBI:61961"/>
        <dbReference type="EC" id="2.1.1.360"/>
    </reaction>
</comment>
<dbReference type="EC" id="2.1.1.360" evidence="1"/>
<comment type="similarity">
    <text evidence="1">Belongs to the class I-like SAM-binding methyltransferase superfamily. DOT1 family.</text>
</comment>
<keyword evidence="1" id="KW-0949">S-adenosyl-L-methionine</keyword>
<comment type="caution">
    <text evidence="3">The sequence shown here is derived from an EMBL/GenBank/DDBJ whole genome shotgun (WGS) entry which is preliminary data.</text>
</comment>
<dbReference type="GO" id="GO:0140956">
    <property type="term" value="F:histone H3K79 trimethyltransferase activity"/>
    <property type="evidence" value="ECO:0007669"/>
    <property type="project" value="UniProtKB-EC"/>
</dbReference>
<organism evidence="3 4">
    <name type="scientific">Caenorhabditis nigoni</name>
    <dbReference type="NCBI Taxonomy" id="1611254"/>
    <lineage>
        <taxon>Eukaryota</taxon>
        <taxon>Metazoa</taxon>
        <taxon>Ecdysozoa</taxon>
        <taxon>Nematoda</taxon>
        <taxon>Chromadorea</taxon>
        <taxon>Rhabditida</taxon>
        <taxon>Rhabditina</taxon>
        <taxon>Rhabditomorpha</taxon>
        <taxon>Rhabditoidea</taxon>
        <taxon>Rhabditidae</taxon>
        <taxon>Peloderinae</taxon>
        <taxon>Caenorhabditis</taxon>
    </lineage>
</organism>
<dbReference type="GO" id="GO:0032259">
    <property type="term" value="P:methylation"/>
    <property type="evidence" value="ECO:0007669"/>
    <property type="project" value="UniProtKB-KW"/>
</dbReference>
<protein>
    <recommendedName>
        <fullName evidence="1">Histone-lysine N-methyltransferase, H3 lysine-79 specific</fullName>
        <ecNumber evidence="1">2.1.1.360</ecNumber>
    </recommendedName>
    <alternativeName>
        <fullName evidence="1">Histone H3-K79 methyltransferase</fullName>
    </alternativeName>
</protein>
<keyword evidence="1" id="KW-0539">Nucleus</keyword>
<sequence>MEDGVFAMDLVDATYIATTHTHYWLHSNGSKPTYGEVPRSGHFLFTAPHDTMLEIGGQKFHGRHDTLKLHPIRLTYGETTSEQLQDILDRLGVKENDVFMDLGSGIGQLVIL</sequence>
<dbReference type="Proteomes" id="UP000230233">
    <property type="component" value="Chromosome II"/>
</dbReference>
<keyword evidence="4" id="KW-1185">Reference proteome</keyword>
<dbReference type="OrthoDB" id="443402at2759"/>
<dbReference type="SUPFAM" id="SSF53335">
    <property type="entry name" value="S-adenosyl-L-methionine-dependent methyltransferases"/>
    <property type="match status" value="1"/>
</dbReference>
<keyword evidence="1" id="KW-0156">Chromatin regulator</keyword>
<comment type="function">
    <text evidence="1">Histone methyltransferase that specifically trimethylates histone H3 to form H3K79me3. This methylation is required for telomere silencing and for the pachytene checkpoint during the meiotic cell cycle by allowing the recruitment of RAD9 to double strand breaks. Nucleosomes are preferred as substrate compared to free histone.</text>
</comment>
<dbReference type="PROSITE" id="PS51569">
    <property type="entry name" value="DOT1"/>
    <property type="match status" value="1"/>
</dbReference>
<dbReference type="EMBL" id="PDUG01000002">
    <property type="protein sequence ID" value="PIC48651.1"/>
    <property type="molecule type" value="Genomic_DNA"/>
</dbReference>
<dbReference type="AlphaFoldDB" id="A0A2G5VAF3"/>
<evidence type="ECO:0000313" key="4">
    <source>
        <dbReference type="Proteomes" id="UP000230233"/>
    </source>
</evidence>
<dbReference type="Gene3D" id="3.40.50.150">
    <property type="entry name" value="Vaccinia Virus protein VP39"/>
    <property type="match status" value="1"/>
</dbReference>
<name>A0A2G5VAF3_9PELO</name>
<keyword evidence="1" id="KW-0489">Methyltransferase</keyword>
<dbReference type="GO" id="GO:0005634">
    <property type="term" value="C:nucleus"/>
    <property type="evidence" value="ECO:0007669"/>
    <property type="project" value="UniProtKB-SubCell"/>
</dbReference>
<comment type="subcellular location">
    <subcellularLocation>
        <location evidence="1">Nucleus</location>
    </subcellularLocation>
</comment>
<keyword evidence="1" id="KW-0808">Transferase</keyword>
<accession>A0A2G5VAF3</accession>
<feature type="domain" description="DOT1" evidence="2">
    <location>
        <begin position="1"/>
        <end position="112"/>
    </location>
</feature>
<proteinExistence type="inferred from homology"/>
<evidence type="ECO:0000256" key="1">
    <source>
        <dbReference type="RuleBase" id="RU271113"/>
    </source>
</evidence>
<dbReference type="InterPro" id="IPR025789">
    <property type="entry name" value="DOT1_dom"/>
</dbReference>
<dbReference type="STRING" id="1611254.A0A2G5VAF3"/>
<comment type="miscellaneous">
    <text evidence="1">In contrast to other lysine histone methyltransferases, it does not contain a SET domain, suggesting the existence of another mechanism for methylation of lysine residues of histones.</text>
</comment>
<evidence type="ECO:0000313" key="3">
    <source>
        <dbReference type="EMBL" id="PIC48651.1"/>
    </source>
</evidence>
<dbReference type="Pfam" id="PF08123">
    <property type="entry name" value="DOT1"/>
    <property type="match status" value="1"/>
</dbReference>
<reference evidence="4" key="1">
    <citation type="submission" date="2017-10" db="EMBL/GenBank/DDBJ databases">
        <title>Rapid genome shrinkage in a self-fertile nematode reveals novel sperm competition proteins.</title>
        <authorList>
            <person name="Yin D."/>
            <person name="Schwarz E.M."/>
            <person name="Thomas C.G."/>
            <person name="Felde R.L."/>
            <person name="Korf I.F."/>
            <person name="Cutter A.D."/>
            <person name="Schartner C.M."/>
            <person name="Ralston E.J."/>
            <person name="Meyer B.J."/>
            <person name="Haag E.S."/>
        </authorList>
    </citation>
    <scope>NUCLEOTIDE SEQUENCE [LARGE SCALE GENOMIC DNA]</scope>
    <source>
        <strain evidence="4">JU1422</strain>
    </source>
</reference>
<evidence type="ECO:0000259" key="2">
    <source>
        <dbReference type="PROSITE" id="PS51569"/>
    </source>
</evidence>